<name>A0ACC7NDU2_9BURK</name>
<keyword evidence="1" id="KW-0548">Nucleotidyltransferase</keyword>
<gene>
    <name evidence="1" type="ORF">PQR01_15760</name>
</gene>
<dbReference type="Proteomes" id="UP001629235">
    <property type="component" value="Unassembled WGS sequence"/>
</dbReference>
<keyword evidence="2" id="KW-1185">Reference proteome</keyword>
<comment type="caution">
    <text evidence="1">The sequence shown here is derived from an EMBL/GenBank/DDBJ whole genome shotgun (WGS) entry which is preliminary data.</text>
</comment>
<dbReference type="EC" id="2.7.7.7" evidence="1"/>
<organism evidence="1 2">
    <name type="scientific">Paraburkholderia rhynchosiae</name>
    <dbReference type="NCBI Taxonomy" id="487049"/>
    <lineage>
        <taxon>Bacteria</taxon>
        <taxon>Pseudomonadati</taxon>
        <taxon>Pseudomonadota</taxon>
        <taxon>Betaproteobacteria</taxon>
        <taxon>Burkholderiales</taxon>
        <taxon>Burkholderiaceae</taxon>
        <taxon>Paraburkholderia</taxon>
    </lineage>
</organism>
<protein>
    <submittedName>
        <fullName evidence="1">DNA polymerase III subunit gamma/tau</fullName>
        <ecNumber evidence="1">2.7.7.7</ecNumber>
    </submittedName>
</protein>
<evidence type="ECO:0000313" key="2">
    <source>
        <dbReference type="Proteomes" id="UP001629235"/>
    </source>
</evidence>
<keyword evidence="1" id="KW-0808">Transferase</keyword>
<dbReference type="EMBL" id="JAQQDW010000028">
    <property type="protein sequence ID" value="MFM0104895.1"/>
    <property type="molecule type" value="Genomic_DNA"/>
</dbReference>
<evidence type="ECO:0000313" key="1">
    <source>
        <dbReference type="EMBL" id="MFM0104895.1"/>
    </source>
</evidence>
<sequence length="855" mass="88283">MTYQVLARKWRPKDFASLVGQEHVVRALTHALDGGRLHHAYLFTGTRGVGKTTLSRIFAKALNCETGVTSTPCGVCRACREIDEGRFVDYVEMDAASNRGVDEMATLLERAVYAPVDARFKVYMIDEVHMLTNHAFNAMLKTLEEPPSHVKFILATTDPQKIPVTVLSRCLQFNLKQMPAGHIVSHLEHILGEERVPYDAQALRLLARAADGSMRDALSLTDQAIAYSANQVNEEAVRGMLGALDQSYLIRLLDALADGDGAAVLAVADEMALRSLSFSTALQDLASLLHRIAWAQFAPSSVLDEWPEAGDLRRFAETLSAEQVQLFYQIATIGRSELGLAPDEYAGFTMTLLRMLAFEPAPTGGGSDAAGGVRAAGQTGAAGAKRTGAPTVAALRALSGSTVTAAVGTASAREAQGSDALANKGAAAAPSAAQRTADTMGALAPSVDTAASPSSAAEASNVVESIPAADAVKSAPAMAASVPPALAPWDDAPADAVSNAVAANTGPNSARVSDTPAEPAADAAAPASSLTAPATAALARPEQAAASQPEPPSAAGTAPRRAGGASAALDVLRSAGLKVSSDRGRAGSAAAAKPAAPVTPKPAAAPRVAVPVPTPGAPRRAPQQDAAPAARAASSPSERNSAEQGGSSVPPWDDMPPDDYMPIPASDDGYFGPPDDDYVPVFDRGPDDVRVNATATAAAAAAPVVDSRPLPPAVPLDPLGFKGDWPALAVDLPLKGISYQLAFNSELMALEGNTLKLNVPVPQYAEASQVAKLKSALAERLGQSVDVLVEVGAARRTAAAHDAALRAQRQQEAEREIGADPFVQSLIREFGASIVPGSIRPITPDAASNGASSVH</sequence>
<accession>A0ACC7NDU2</accession>
<proteinExistence type="predicted"/>
<reference evidence="1 2" key="1">
    <citation type="journal article" date="2024" name="Chem. Sci.">
        <title>Discovery of megapolipeptins by genome mining of a Burkholderiales bacteria collection.</title>
        <authorList>
            <person name="Paulo B.S."/>
            <person name="Recchia M.J.J."/>
            <person name="Lee S."/>
            <person name="Fergusson C.H."/>
            <person name="Romanowski S.B."/>
            <person name="Hernandez A."/>
            <person name="Krull N."/>
            <person name="Liu D.Y."/>
            <person name="Cavanagh H."/>
            <person name="Bos A."/>
            <person name="Gray C.A."/>
            <person name="Murphy B.T."/>
            <person name="Linington R.G."/>
            <person name="Eustaquio A.S."/>
        </authorList>
    </citation>
    <scope>NUCLEOTIDE SEQUENCE [LARGE SCALE GENOMIC DNA]</scope>
    <source>
        <strain evidence="1 2">RL18-126-BIB-B</strain>
    </source>
</reference>